<keyword evidence="3" id="KW-0677">Repeat</keyword>
<evidence type="ECO:0000256" key="2">
    <source>
        <dbReference type="ARBA" id="ARBA00022723"/>
    </source>
</evidence>
<evidence type="ECO:0000259" key="9">
    <source>
        <dbReference type="PROSITE" id="PS50157"/>
    </source>
</evidence>
<feature type="compositionally biased region" description="Basic and acidic residues" evidence="8">
    <location>
        <begin position="201"/>
        <end position="216"/>
    </location>
</feature>
<organism evidence="10">
    <name type="scientific">Musca domestica</name>
    <name type="common">House fly</name>
    <dbReference type="NCBI Taxonomy" id="7370"/>
    <lineage>
        <taxon>Eukaryota</taxon>
        <taxon>Metazoa</taxon>
        <taxon>Ecdysozoa</taxon>
        <taxon>Arthropoda</taxon>
        <taxon>Hexapoda</taxon>
        <taxon>Insecta</taxon>
        <taxon>Pterygota</taxon>
        <taxon>Neoptera</taxon>
        <taxon>Endopterygota</taxon>
        <taxon>Diptera</taxon>
        <taxon>Brachycera</taxon>
        <taxon>Muscomorpha</taxon>
        <taxon>Muscoidea</taxon>
        <taxon>Muscidae</taxon>
        <taxon>Musca</taxon>
    </lineage>
</organism>
<dbReference type="VEuPathDB" id="VectorBase:MDOA008737"/>
<feature type="compositionally biased region" description="Low complexity" evidence="8">
    <location>
        <begin position="619"/>
        <end position="629"/>
    </location>
</feature>
<keyword evidence="4 7" id="KW-0863">Zinc-finger</keyword>
<feature type="compositionally biased region" description="Basic and acidic residues" evidence="8">
    <location>
        <begin position="164"/>
        <end position="177"/>
    </location>
</feature>
<feature type="region of interest" description="Disordered" evidence="8">
    <location>
        <begin position="1083"/>
        <end position="1170"/>
    </location>
</feature>
<proteinExistence type="predicted"/>
<dbReference type="InterPro" id="IPR050888">
    <property type="entry name" value="ZnF_C2H2-type_TF"/>
</dbReference>
<evidence type="ECO:0000256" key="4">
    <source>
        <dbReference type="ARBA" id="ARBA00022771"/>
    </source>
</evidence>
<sequence length="1260" mass="141044">MKVTKSDISLELECWVEELSPAQLAAYEKVANEHNAIKNALKSALTANEGKELFNGQVFQAYSFKGKVLQELKEATIPKKPLKTETTPSSTNDKSFTRSGRKRAPNFVYLESSDEEEDDVPLAKRIATANAKGGKGASVDSTKSVKKGDSKKDLVTPGKGVVKGTKENKAKTVKTEETSPPAPNFRPSEDSAVGGLIVGSDNKDGKGSKENKDGKLQGKTFPSLVVLAKPWLKVKDMSATRNKLDSKVKLVLMLTPNKFTEWLIQEGLLKAEQKCANHKNNDLKLGVYSDASKFPYTGGYVWISECCPTRFVSVFHGSIFESAPHPPSCILKLIYHWACQTNIQNVVQWVKVDNVYIKGVYTWLRAICTLAVHQKCKKLGGPDKFVEVGVISFGTTSQDGQQRQLKVEVLGVLDYAEKTIRLRAVEPLSDSDRNYKKRFQVILEPLQRWVHKDSTICIDLTVDKMTLYSMGFKNVVQAAAADNSAKHTNSAVMDYLRRIVPRMFQNTLSLLSRQMIQQFLDELVWREQFGTYALQAFNNITSHIAEQTRINCNESLTQRLYHVATNPFKDWSVLPANAKEIPANTTPKRLKKPINEADYVNSEKVNVKNIKKEKDDDIGSSTSGNNGKKGSAKKDEYKKTGSGKTTSLTTKGGASIIGTKKESSLVGKKPSGDGAKPTKKEKEDDELKGLEEMYYGILDGQEKFYEEFPMKPITKMEEGTMAIYATHVECPICDTATTFDSNEKLQTHLVSHLNIDGKNHNLQCLFCLEKMDSESVLAKHNSIMHPEETKSSNSASYRCLICFNRFNSLNFLTSHLQNKHSMLELPYHCQACGYRTSSHRDAIRHYYDDHKHHNFLQCPHCLDIYRFAYKGQINQSNIENYYMHLRQHMGKKDPNLKCSKCSLTFLDKGALRQHISNHHSSLWKNSSHVRKLLKNSMLIQPPKVRSHHKEPLPYTIQSKLGEFYAFIDGSICAECNTEIISEHHFIGNLKCNKCNYKTSCERAMFQHTSDCNGGNGTKDIMEMPLPNEMHCICGFSTANGNNMAYHLATCGQKSAYPTLQMAQENTVKRNMLDMLGLVKRDGETGGDLDGDQAAASSFTTGNVDGNDISEHQSRLDNRTSDGNLQHSDDAMDTQSSSLAPDQTPIPFGQIDATPVDQQQQQQQTSQHYGQIVDNSSHLQAAAQQQYHMGFGQSEVAPHTLNAADIDMPLIGELADPNPPRTPQFLGEVHTPMFDPAAAADQHYHQMMQQHHHLQPHHQQQ</sequence>
<dbReference type="InterPro" id="IPR057618">
    <property type="entry name" value="Znf_POGZ/Z280C-D-like"/>
</dbReference>
<dbReference type="InterPro" id="IPR013087">
    <property type="entry name" value="Znf_C2H2_type"/>
</dbReference>
<dbReference type="AlphaFoldDB" id="A0A1I8MV42"/>
<feature type="compositionally biased region" description="Basic and acidic residues" evidence="8">
    <location>
        <begin position="676"/>
        <end position="685"/>
    </location>
</feature>
<keyword evidence="6" id="KW-0539">Nucleus</keyword>
<evidence type="ECO:0000256" key="3">
    <source>
        <dbReference type="ARBA" id="ARBA00022737"/>
    </source>
</evidence>
<feature type="compositionally biased region" description="Polar residues" evidence="8">
    <location>
        <begin position="84"/>
        <end position="98"/>
    </location>
</feature>
<evidence type="ECO:0000313" key="10">
    <source>
        <dbReference type="EnsemblMetazoa" id="MDOA008737-PD"/>
    </source>
</evidence>
<feature type="region of interest" description="Disordered" evidence="8">
    <location>
        <begin position="130"/>
        <end position="216"/>
    </location>
</feature>
<dbReference type="RefSeq" id="XP_011292758.2">
    <property type="nucleotide sequence ID" value="XM_011294456.3"/>
</dbReference>
<dbReference type="Gene3D" id="3.30.160.60">
    <property type="entry name" value="Classic Zinc Finger"/>
    <property type="match status" value="2"/>
</dbReference>
<feature type="region of interest" description="Disordered" evidence="8">
    <location>
        <begin position="79"/>
        <end position="100"/>
    </location>
</feature>
<keyword evidence="5" id="KW-0862">Zinc</keyword>
<dbReference type="eggNOG" id="KOG1721">
    <property type="taxonomic scope" value="Eukaryota"/>
</dbReference>
<feature type="compositionally biased region" description="Polar residues" evidence="8">
    <location>
        <begin position="1094"/>
        <end position="1103"/>
    </location>
</feature>
<dbReference type="PANTHER" id="PTHR24406">
    <property type="entry name" value="TRANSCRIPTIONAL REPRESSOR CTCFL-RELATED"/>
    <property type="match status" value="1"/>
</dbReference>
<dbReference type="Pfam" id="PF25429">
    <property type="entry name" value="zf-POGZ"/>
    <property type="match status" value="1"/>
</dbReference>
<dbReference type="EnsemblMetazoa" id="MDOA008737-RD">
    <property type="protein sequence ID" value="MDOA008737-PD"/>
    <property type="gene ID" value="MDOA008737"/>
</dbReference>
<dbReference type="SMART" id="SM00355">
    <property type="entry name" value="ZnF_C2H2"/>
    <property type="match status" value="6"/>
</dbReference>
<name>A0A1I8MV42_MUSDO</name>
<feature type="domain" description="C2H2-type" evidence="9">
    <location>
        <begin position="896"/>
        <end position="918"/>
    </location>
</feature>
<dbReference type="OrthoDB" id="10032537at2759"/>
<reference evidence="10" key="1">
    <citation type="submission" date="2020-05" db="UniProtKB">
        <authorList>
            <consortium name="EnsemblMetazoa"/>
        </authorList>
    </citation>
    <scope>IDENTIFICATION</scope>
    <source>
        <strain evidence="10">Aabys</strain>
    </source>
</reference>
<gene>
    <name evidence="10" type="primary">101890319</name>
</gene>
<accession>A0A1I8MV42</accession>
<feature type="compositionally biased region" description="Basic and acidic residues" evidence="8">
    <location>
        <begin position="1108"/>
        <end position="1119"/>
    </location>
</feature>
<dbReference type="GO" id="GO:0005634">
    <property type="term" value="C:nucleus"/>
    <property type="evidence" value="ECO:0007669"/>
    <property type="project" value="UniProtKB-SubCell"/>
</dbReference>
<evidence type="ECO:0000256" key="6">
    <source>
        <dbReference type="ARBA" id="ARBA00023242"/>
    </source>
</evidence>
<dbReference type="KEGG" id="mde:101890319"/>
<comment type="subcellular location">
    <subcellularLocation>
        <location evidence="1">Nucleus</location>
    </subcellularLocation>
</comment>
<feature type="compositionally biased region" description="Low complexity" evidence="8">
    <location>
        <begin position="640"/>
        <end position="653"/>
    </location>
</feature>
<dbReference type="VEuPathDB" id="VectorBase:MDOMA2_020672"/>
<dbReference type="GO" id="GO:0003677">
    <property type="term" value="F:DNA binding"/>
    <property type="evidence" value="ECO:0007669"/>
    <property type="project" value="UniProtKB-KW"/>
</dbReference>
<evidence type="ECO:0000256" key="8">
    <source>
        <dbReference type="SAM" id="MobiDB-lite"/>
    </source>
</evidence>
<evidence type="ECO:0000256" key="7">
    <source>
        <dbReference type="PROSITE-ProRule" id="PRU00042"/>
    </source>
</evidence>
<evidence type="ECO:0000256" key="5">
    <source>
        <dbReference type="ARBA" id="ARBA00022833"/>
    </source>
</evidence>
<dbReference type="PROSITE" id="PS00028">
    <property type="entry name" value="ZINC_FINGER_C2H2_1"/>
    <property type="match status" value="2"/>
</dbReference>
<dbReference type="GO" id="GO:0008270">
    <property type="term" value="F:zinc ion binding"/>
    <property type="evidence" value="ECO:0007669"/>
    <property type="project" value="UniProtKB-KW"/>
</dbReference>
<dbReference type="PROSITE" id="PS50157">
    <property type="entry name" value="ZINC_FINGER_C2H2_2"/>
    <property type="match status" value="1"/>
</dbReference>
<keyword evidence="2" id="KW-0479">Metal-binding</keyword>
<protein>
    <recommendedName>
        <fullName evidence="9">C2H2-type domain-containing protein</fullName>
    </recommendedName>
</protein>
<dbReference type="STRING" id="7370.A0A1I8MV42"/>
<feature type="region of interest" description="Disordered" evidence="8">
    <location>
        <begin position="610"/>
        <end position="685"/>
    </location>
</feature>
<evidence type="ECO:0000256" key="1">
    <source>
        <dbReference type="ARBA" id="ARBA00004123"/>
    </source>
</evidence>